<proteinExistence type="predicted"/>
<dbReference type="EMBL" id="UINC01033598">
    <property type="protein sequence ID" value="SVB23131.1"/>
    <property type="molecule type" value="Genomic_DNA"/>
</dbReference>
<dbReference type="GO" id="GO:0009055">
    <property type="term" value="F:electron transfer activity"/>
    <property type="evidence" value="ECO:0007669"/>
    <property type="project" value="InterPro"/>
</dbReference>
<dbReference type="AlphaFoldDB" id="A0A382CBQ1"/>
<dbReference type="InterPro" id="IPR036909">
    <property type="entry name" value="Cyt_c-like_dom_sf"/>
</dbReference>
<dbReference type="SUPFAM" id="SSF46626">
    <property type="entry name" value="Cytochrome c"/>
    <property type="match status" value="1"/>
</dbReference>
<evidence type="ECO:0008006" key="2">
    <source>
        <dbReference type="Google" id="ProtNLM"/>
    </source>
</evidence>
<dbReference type="GO" id="GO:0020037">
    <property type="term" value="F:heme binding"/>
    <property type="evidence" value="ECO:0007669"/>
    <property type="project" value="InterPro"/>
</dbReference>
<gene>
    <name evidence="1" type="ORF">METZ01_LOCUS175985</name>
</gene>
<protein>
    <recommendedName>
        <fullName evidence="2">Cytochrome c domain-containing protein</fullName>
    </recommendedName>
</protein>
<reference evidence="1" key="1">
    <citation type="submission" date="2018-05" db="EMBL/GenBank/DDBJ databases">
        <authorList>
            <person name="Lanie J.A."/>
            <person name="Ng W.-L."/>
            <person name="Kazmierczak K.M."/>
            <person name="Andrzejewski T.M."/>
            <person name="Davidsen T.M."/>
            <person name="Wayne K.J."/>
            <person name="Tettelin H."/>
            <person name="Glass J.I."/>
            <person name="Rusch D."/>
            <person name="Podicherti R."/>
            <person name="Tsui H.-C.T."/>
            <person name="Winkler M.E."/>
        </authorList>
    </citation>
    <scope>NUCLEOTIDE SEQUENCE</scope>
</reference>
<evidence type="ECO:0000313" key="1">
    <source>
        <dbReference type="EMBL" id="SVB23131.1"/>
    </source>
</evidence>
<name>A0A382CBQ1_9ZZZZ</name>
<organism evidence="1">
    <name type="scientific">marine metagenome</name>
    <dbReference type="NCBI Taxonomy" id="408172"/>
    <lineage>
        <taxon>unclassified sequences</taxon>
        <taxon>metagenomes</taxon>
        <taxon>ecological metagenomes</taxon>
    </lineage>
</organism>
<sequence length="139" mass="15232">MLAATGTLGSLAHNHDIFETILSEFEGAQMRIARTLFSIVALACVGCQPTPEEALIARHEATIVQTCLNCHNRTNREGGLVLAGIDLDSVSEHVELMEKVVRKLRAGMMPPPGKKRPPLTDYVALTDWLEEEIDRTAPV</sequence>
<accession>A0A382CBQ1</accession>
<feature type="non-terminal residue" evidence="1">
    <location>
        <position position="139"/>
    </location>
</feature>